<feature type="region of interest" description="Disordered" evidence="6">
    <location>
        <begin position="352"/>
        <end position="375"/>
    </location>
</feature>
<feature type="domain" description="U3 small nucleolar RNA-associated protein 13 C-terminal" evidence="7">
    <location>
        <begin position="836"/>
        <end position="989"/>
    </location>
</feature>
<evidence type="ECO:0000256" key="4">
    <source>
        <dbReference type="ARBA" id="ARBA00023242"/>
    </source>
</evidence>
<feature type="compositionally biased region" description="Acidic residues" evidence="6">
    <location>
        <begin position="1070"/>
        <end position="1084"/>
    </location>
</feature>
<dbReference type="EMBL" id="JAGRRH010000017">
    <property type="protein sequence ID" value="KAG7351810.1"/>
    <property type="molecule type" value="Genomic_DNA"/>
</dbReference>
<dbReference type="InterPro" id="IPR001680">
    <property type="entry name" value="WD40_rpt"/>
</dbReference>
<dbReference type="PANTHER" id="PTHR19854:SF15">
    <property type="entry name" value="TRANSDUCIN BETA-LIKE PROTEIN 3"/>
    <property type="match status" value="1"/>
</dbReference>
<reference evidence="8" key="1">
    <citation type="journal article" date="2021" name="Sci. Rep.">
        <title>Diploid genomic architecture of Nitzschia inconspicua, an elite biomass production diatom.</title>
        <authorList>
            <person name="Oliver A."/>
            <person name="Podell S."/>
            <person name="Pinowska A."/>
            <person name="Traller J.C."/>
            <person name="Smith S.R."/>
            <person name="McClure R."/>
            <person name="Beliaev A."/>
            <person name="Bohutskyi P."/>
            <person name="Hill E.A."/>
            <person name="Rabines A."/>
            <person name="Zheng H."/>
            <person name="Allen L.Z."/>
            <person name="Kuo A."/>
            <person name="Grigoriev I.V."/>
            <person name="Allen A.E."/>
            <person name="Hazlebeck D."/>
            <person name="Allen E.E."/>
        </authorList>
    </citation>
    <scope>NUCLEOTIDE SEQUENCE</scope>
    <source>
        <strain evidence="8">Hildebrandi</strain>
    </source>
</reference>
<feature type="repeat" description="WD" evidence="5">
    <location>
        <begin position="216"/>
        <end position="257"/>
    </location>
</feature>
<keyword evidence="9" id="KW-1185">Reference proteome</keyword>
<gene>
    <name evidence="8" type="ORF">IV203_007858</name>
</gene>
<dbReference type="InterPro" id="IPR019775">
    <property type="entry name" value="WD40_repeat_CS"/>
</dbReference>
<dbReference type="AlphaFoldDB" id="A0A9K3KZA7"/>
<evidence type="ECO:0000256" key="3">
    <source>
        <dbReference type="ARBA" id="ARBA00022737"/>
    </source>
</evidence>
<keyword evidence="3" id="KW-0677">Repeat</keyword>
<dbReference type="PANTHER" id="PTHR19854">
    <property type="entry name" value="TRANSDUCIN BETA-LIKE 3"/>
    <property type="match status" value="1"/>
</dbReference>
<dbReference type="CDD" id="cd00200">
    <property type="entry name" value="WD40"/>
    <property type="match status" value="1"/>
</dbReference>
<evidence type="ECO:0000256" key="6">
    <source>
        <dbReference type="SAM" id="MobiDB-lite"/>
    </source>
</evidence>
<reference evidence="8" key="2">
    <citation type="submission" date="2021-04" db="EMBL/GenBank/DDBJ databases">
        <authorList>
            <person name="Podell S."/>
        </authorList>
    </citation>
    <scope>NUCLEOTIDE SEQUENCE</scope>
    <source>
        <strain evidence="8">Hildebrandi</strain>
    </source>
</reference>
<proteinExistence type="predicted"/>
<dbReference type="SMART" id="SM00320">
    <property type="entry name" value="WD40"/>
    <property type="match status" value="11"/>
</dbReference>
<dbReference type="Pfam" id="PF00400">
    <property type="entry name" value="WD40"/>
    <property type="match status" value="6"/>
</dbReference>
<feature type="repeat" description="WD" evidence="5">
    <location>
        <begin position="651"/>
        <end position="692"/>
    </location>
</feature>
<dbReference type="Pfam" id="PF08625">
    <property type="entry name" value="Utp13"/>
    <property type="match status" value="1"/>
</dbReference>
<feature type="compositionally biased region" description="Acidic residues" evidence="6">
    <location>
        <begin position="95"/>
        <end position="108"/>
    </location>
</feature>
<feature type="compositionally biased region" description="Acidic residues" evidence="6">
    <location>
        <begin position="1047"/>
        <end position="1059"/>
    </location>
</feature>
<dbReference type="GO" id="GO:0032040">
    <property type="term" value="C:small-subunit processome"/>
    <property type="evidence" value="ECO:0007669"/>
    <property type="project" value="InterPro"/>
</dbReference>
<feature type="region of interest" description="Disordered" evidence="6">
    <location>
        <begin position="93"/>
        <end position="121"/>
    </location>
</feature>
<protein>
    <submittedName>
        <fullName evidence="8">WD40 repeat-containing protein</fullName>
    </submittedName>
</protein>
<evidence type="ECO:0000313" key="9">
    <source>
        <dbReference type="Proteomes" id="UP000693970"/>
    </source>
</evidence>
<dbReference type="GO" id="GO:0030686">
    <property type="term" value="C:90S preribosome"/>
    <property type="evidence" value="ECO:0007669"/>
    <property type="project" value="TreeGrafter"/>
</dbReference>
<evidence type="ECO:0000259" key="7">
    <source>
        <dbReference type="Pfam" id="PF08625"/>
    </source>
</evidence>
<keyword evidence="4" id="KW-0539">Nucleus</keyword>
<dbReference type="Proteomes" id="UP000693970">
    <property type="component" value="Unassembled WGS sequence"/>
</dbReference>
<evidence type="ECO:0000313" key="8">
    <source>
        <dbReference type="EMBL" id="KAG7351810.1"/>
    </source>
</evidence>
<feature type="repeat" description="WD" evidence="5">
    <location>
        <begin position="538"/>
        <end position="579"/>
    </location>
</feature>
<dbReference type="OrthoDB" id="5414888at2759"/>
<dbReference type="PROSITE" id="PS50294">
    <property type="entry name" value="WD_REPEATS_REGION"/>
    <property type="match status" value="5"/>
</dbReference>
<accession>A0A9K3KZA7</accession>
<feature type="region of interest" description="Disordered" evidence="6">
    <location>
        <begin position="13"/>
        <end position="59"/>
    </location>
</feature>
<dbReference type="GO" id="GO:0034511">
    <property type="term" value="F:U3 snoRNA binding"/>
    <property type="evidence" value="ECO:0007669"/>
    <property type="project" value="TreeGrafter"/>
</dbReference>
<name>A0A9K3KZA7_9STRA</name>
<comment type="caution">
    <text evidence="8">The sequence shown here is derived from an EMBL/GenBank/DDBJ whole genome shotgun (WGS) entry which is preliminary data.</text>
</comment>
<feature type="compositionally biased region" description="Acidic residues" evidence="6">
    <location>
        <begin position="13"/>
        <end position="33"/>
    </location>
</feature>
<dbReference type="PROSITE" id="PS00678">
    <property type="entry name" value="WD_REPEATS_1"/>
    <property type="match status" value="2"/>
</dbReference>
<dbReference type="InterPro" id="IPR013934">
    <property type="entry name" value="Utp13_C"/>
</dbReference>
<evidence type="ECO:0000256" key="1">
    <source>
        <dbReference type="ARBA" id="ARBA00004604"/>
    </source>
</evidence>
<feature type="repeat" description="WD" evidence="5">
    <location>
        <begin position="693"/>
        <end position="734"/>
    </location>
</feature>
<feature type="repeat" description="WD" evidence="5">
    <location>
        <begin position="314"/>
        <end position="354"/>
    </location>
</feature>
<comment type="subcellular location">
    <subcellularLocation>
        <location evidence="1">Nucleus</location>
        <location evidence="1">Nucleolus</location>
    </subcellularLocation>
</comment>
<dbReference type="PROSITE" id="PS50082">
    <property type="entry name" value="WD_REPEATS_2"/>
    <property type="match status" value="7"/>
</dbReference>
<dbReference type="GO" id="GO:0000472">
    <property type="term" value="P:endonucleolytic cleavage to generate mature 5'-end of SSU-rRNA from (SSU-rRNA, 5.8S rRNA, LSU-rRNA)"/>
    <property type="evidence" value="ECO:0007669"/>
    <property type="project" value="TreeGrafter"/>
</dbReference>
<feature type="region of interest" description="Disordered" evidence="6">
    <location>
        <begin position="1039"/>
        <end position="1084"/>
    </location>
</feature>
<organism evidence="8 9">
    <name type="scientific">Nitzschia inconspicua</name>
    <dbReference type="NCBI Taxonomy" id="303405"/>
    <lineage>
        <taxon>Eukaryota</taxon>
        <taxon>Sar</taxon>
        <taxon>Stramenopiles</taxon>
        <taxon>Ochrophyta</taxon>
        <taxon>Bacillariophyta</taxon>
        <taxon>Bacillariophyceae</taxon>
        <taxon>Bacillariophycidae</taxon>
        <taxon>Bacillariales</taxon>
        <taxon>Bacillariaceae</taxon>
        <taxon>Nitzschia</taxon>
    </lineage>
</organism>
<evidence type="ECO:0000256" key="2">
    <source>
        <dbReference type="ARBA" id="ARBA00022574"/>
    </source>
</evidence>
<keyword evidence="2 5" id="KW-0853">WD repeat</keyword>
<sequence length="1084" mass="119173">MMTGVKYVQVVGDADDDNFDDEMEHPVDSDAEMDTTSGDVIYQPGDNGEDSADIDNGPSGVLSKSWTVSSAHVPTFTGGKVTHSYHVEMHPSVEESNDADDDDDDENDDKPPKQSPRPFLLMPVHGDVAIVDAERGIKWGTLRTGVDKSNGSGIIVGDNDEDEDDGIDHDDITMYALDSRNHTIMTCSRNNLLRQYAIQYQNDGRCTTQLIHSWGRSGHTLPVTQMAFHSSNVFLATGSVDGTVRIWDVRGRYVTHVFRPLEGGDGGGSGRLSVTGLAWRPVLDQLIVAIARDDGSMAIHDLRDKDDLDRVVVLRDHVSSVTCMEWWGEDLFVSTGRDAILNVWRVVESNELQQSHHGKDMKTSKKTKKKKNDPRTVALHQPTITYRRIQTIPVYEQVEGMVVIPSVGNNLQIVTAGSKGVLRYWNAHVVPGKTPQLSQRLEQPSSQTFGEARGGYLGLVLNHKSVAEGFTEELMIAVDAEHNLTFVGSDLSLRRTIVGHNDEILDLKIVPKSDSIVVATNSPLVRVFDLKNFSCSVLDGHSATVLCVDASPCGRYLASCGKDKTLRLWDVVTQKCIGVATGHTEPIGACGMSQKIGKYEVGGKAARNGGGAFCVTASIDRTLKRWNLLGPDEWEVGPDEEPIELVAAFSIRGHEKDINIISVAPNDSLVASGSQDKTVKLWNATDLTLKATLKGHRRGVWDCQFSPIDRVLATGSGDKTIKLWSLSDFSCVRTFQGHLSSVLRVRFLSTGLQLVSSGADGLLKLWTIRTNECEATLDGHSDKVWALDLSFGGIESRKKDLLVSGGADSRIVVWEDTTAQVEAEERKQQAESILLDQQMANHLRHKEYDKALEIALKTEKPMQTMKVLTALLENEISDQNPGAKKVGTQSSVLQKHIATWNLDRIAQVLKYCREWNTRARNAPLAMWVVNSIVTTIPVDRLASKAALRTEHGSIPEIFAGITPYAERHFDRLDRLYSNSFLLDFLLFNMSSFDPLGTEGDPNDEEFAQWEAKSKLVLPPKFVDGRIQVGGKALIGVSERAGIHTSVEESEESDAEEDEVMTVGDSSTASEEGEEDDDDDSSTSS</sequence>
<evidence type="ECO:0000256" key="5">
    <source>
        <dbReference type="PROSITE-ProRule" id="PRU00221"/>
    </source>
</evidence>
<feature type="repeat" description="WD" evidence="5">
    <location>
        <begin position="777"/>
        <end position="824"/>
    </location>
</feature>
<feature type="repeat" description="WD" evidence="5">
    <location>
        <begin position="735"/>
        <end position="776"/>
    </location>
</feature>
<dbReference type="GO" id="GO:0000480">
    <property type="term" value="P:endonucleolytic cleavage in 5'-ETS of tricistronic rRNA transcript (SSU-rRNA, 5.8S rRNA, LSU-rRNA)"/>
    <property type="evidence" value="ECO:0007669"/>
    <property type="project" value="TreeGrafter"/>
</dbReference>